<evidence type="ECO:0000313" key="1">
    <source>
        <dbReference type="EMBL" id="KAK2651528.1"/>
    </source>
</evidence>
<sequence length="63" mass="7117">MNDDTDVEDLNPKCLYGYQLDVSHIGHIPIREDIFGGVAIIIGDMRIVDFSDSLIHRCVQSQK</sequence>
<keyword evidence="2" id="KW-1185">Reference proteome</keyword>
<dbReference type="EMBL" id="JANJYI010000004">
    <property type="protein sequence ID" value="KAK2651528.1"/>
    <property type="molecule type" value="Genomic_DNA"/>
</dbReference>
<protein>
    <submittedName>
        <fullName evidence="1">Uncharacterized protein</fullName>
    </submittedName>
</protein>
<comment type="caution">
    <text evidence="1">The sequence shown here is derived from an EMBL/GenBank/DDBJ whole genome shotgun (WGS) entry which is preliminary data.</text>
</comment>
<dbReference type="Proteomes" id="UP001280121">
    <property type="component" value="Unassembled WGS sequence"/>
</dbReference>
<name>A0AAD9X2G5_9ROSI</name>
<organism evidence="1 2">
    <name type="scientific">Dipteronia dyeriana</name>
    <dbReference type="NCBI Taxonomy" id="168575"/>
    <lineage>
        <taxon>Eukaryota</taxon>
        <taxon>Viridiplantae</taxon>
        <taxon>Streptophyta</taxon>
        <taxon>Embryophyta</taxon>
        <taxon>Tracheophyta</taxon>
        <taxon>Spermatophyta</taxon>
        <taxon>Magnoliopsida</taxon>
        <taxon>eudicotyledons</taxon>
        <taxon>Gunneridae</taxon>
        <taxon>Pentapetalae</taxon>
        <taxon>rosids</taxon>
        <taxon>malvids</taxon>
        <taxon>Sapindales</taxon>
        <taxon>Sapindaceae</taxon>
        <taxon>Hippocastanoideae</taxon>
        <taxon>Acereae</taxon>
        <taxon>Dipteronia</taxon>
    </lineage>
</organism>
<dbReference type="AlphaFoldDB" id="A0AAD9X2G5"/>
<evidence type="ECO:0000313" key="2">
    <source>
        <dbReference type="Proteomes" id="UP001280121"/>
    </source>
</evidence>
<gene>
    <name evidence="1" type="ORF">Ddye_011384</name>
</gene>
<accession>A0AAD9X2G5</accession>
<reference evidence="1" key="1">
    <citation type="journal article" date="2023" name="Plant J.">
        <title>Genome sequences and population genomics provide insights into the demographic history, inbreeding, and mutation load of two 'living fossil' tree species of Dipteronia.</title>
        <authorList>
            <person name="Feng Y."/>
            <person name="Comes H.P."/>
            <person name="Chen J."/>
            <person name="Zhu S."/>
            <person name="Lu R."/>
            <person name="Zhang X."/>
            <person name="Li P."/>
            <person name="Qiu J."/>
            <person name="Olsen K.M."/>
            <person name="Qiu Y."/>
        </authorList>
    </citation>
    <scope>NUCLEOTIDE SEQUENCE</scope>
    <source>
        <strain evidence="1">KIB01</strain>
    </source>
</reference>
<proteinExistence type="predicted"/>